<feature type="transmembrane region" description="Helical" evidence="1">
    <location>
        <begin position="29"/>
        <end position="49"/>
    </location>
</feature>
<keyword evidence="1" id="KW-0812">Transmembrane</keyword>
<dbReference type="Proteomes" id="UP000035955">
    <property type="component" value="Unassembled WGS sequence"/>
</dbReference>
<evidence type="ECO:0000256" key="1">
    <source>
        <dbReference type="SAM" id="Phobius"/>
    </source>
</evidence>
<protein>
    <submittedName>
        <fullName evidence="2">Uncharacterized protein</fullName>
    </submittedName>
</protein>
<gene>
    <name evidence="2" type="ORF">VQ02_34135</name>
</gene>
<evidence type="ECO:0000313" key="3">
    <source>
        <dbReference type="Proteomes" id="UP000035955"/>
    </source>
</evidence>
<evidence type="ECO:0000313" key="2">
    <source>
        <dbReference type="EMBL" id="KMO26675.1"/>
    </source>
</evidence>
<dbReference type="RefSeq" id="WP_048448713.1">
    <property type="nucleotide sequence ID" value="NZ_LABY01000489.1"/>
</dbReference>
<feature type="transmembrane region" description="Helical" evidence="1">
    <location>
        <begin position="61"/>
        <end position="80"/>
    </location>
</feature>
<proteinExistence type="predicted"/>
<sequence>MNDRSWHLIDNLTANAAAYLGDHPVVSKAAIAFTLAAGCYAVVAARAWSVSVCSDRGLRRILHLCAMAGGGCLFLTGLLYDSLTRGLDGAITSMPLIYAYYPASIMLSCAAMVFALAQVFCALHVRPAPLLRGIIPGVLGLWLFALSVPVFQFSVILRGAQ</sequence>
<organism evidence="2 3">
    <name type="scientific">Methylobacterium variabile</name>
    <dbReference type="NCBI Taxonomy" id="298794"/>
    <lineage>
        <taxon>Bacteria</taxon>
        <taxon>Pseudomonadati</taxon>
        <taxon>Pseudomonadota</taxon>
        <taxon>Alphaproteobacteria</taxon>
        <taxon>Hyphomicrobiales</taxon>
        <taxon>Methylobacteriaceae</taxon>
        <taxon>Methylobacterium</taxon>
    </lineage>
</organism>
<dbReference type="EMBL" id="LABY01000489">
    <property type="protein sequence ID" value="KMO26675.1"/>
    <property type="molecule type" value="Genomic_DNA"/>
</dbReference>
<reference evidence="2 3" key="1">
    <citation type="submission" date="2015-03" db="EMBL/GenBank/DDBJ databases">
        <title>Genome sequencing of Methylobacterium variabile DSM 16961.</title>
        <authorList>
            <person name="Chaudhry V."/>
            <person name="Patil P.B."/>
        </authorList>
    </citation>
    <scope>NUCLEOTIDE SEQUENCE [LARGE SCALE GENOMIC DNA]</scope>
    <source>
        <strain evidence="2 3">DSM 16961</strain>
    </source>
</reference>
<comment type="caution">
    <text evidence="2">The sequence shown here is derived from an EMBL/GenBank/DDBJ whole genome shotgun (WGS) entry which is preliminary data.</text>
</comment>
<dbReference type="AlphaFoldDB" id="A0A0J6RUU4"/>
<keyword evidence="1" id="KW-1133">Transmembrane helix</keyword>
<feature type="transmembrane region" description="Helical" evidence="1">
    <location>
        <begin position="135"/>
        <end position="157"/>
    </location>
</feature>
<dbReference type="PATRIC" id="fig|298794.3.peg.6046"/>
<feature type="transmembrane region" description="Helical" evidence="1">
    <location>
        <begin position="100"/>
        <end position="123"/>
    </location>
</feature>
<accession>A0A0J6RUU4</accession>
<keyword evidence="1" id="KW-0472">Membrane</keyword>
<dbReference type="OrthoDB" id="7991954at2"/>
<keyword evidence="3" id="KW-1185">Reference proteome</keyword>
<name>A0A0J6RUU4_9HYPH</name>